<proteinExistence type="inferred from homology"/>
<dbReference type="InterPro" id="IPR036388">
    <property type="entry name" value="WH-like_DNA-bd_sf"/>
</dbReference>
<dbReference type="Gene3D" id="1.10.10.10">
    <property type="entry name" value="Winged helix-like DNA-binding domain superfamily/Winged helix DNA-binding domain"/>
    <property type="match status" value="1"/>
</dbReference>
<keyword evidence="4" id="KW-0804">Transcription</keyword>
<evidence type="ECO:0000259" key="5">
    <source>
        <dbReference type="PROSITE" id="PS50931"/>
    </source>
</evidence>
<comment type="similarity">
    <text evidence="1">Belongs to the LysR transcriptional regulatory family.</text>
</comment>
<accession>A0ABN1E944</accession>
<dbReference type="InterPro" id="IPR050950">
    <property type="entry name" value="HTH-type_LysR_regulators"/>
</dbReference>
<comment type="caution">
    <text evidence="6">The sequence shown here is derived from an EMBL/GenBank/DDBJ whole genome shotgun (WGS) entry which is preliminary data.</text>
</comment>
<dbReference type="Pfam" id="PF03466">
    <property type="entry name" value="LysR_substrate"/>
    <property type="match status" value="1"/>
</dbReference>
<evidence type="ECO:0000256" key="4">
    <source>
        <dbReference type="ARBA" id="ARBA00023163"/>
    </source>
</evidence>
<sequence>MLFRQLEYLVALSREQHFARAAQACHVSQPTLSAAVRKLEDELGVALIRRERRFQGLTQEGERIVRWAERILADRESMRQEVGALRTGLNGRLTLGVIPTAAPAVPLLTSAFCAKHPLAQVHVLADVSTDEISRRLRTFEIDVALTYDHGAEVSGLTSVPLYRERYVFLTPSDGEFGRRESVTWAEAARVPLCLLTPSMQGRRRLDALFGKAGVAPSPQLETDSISSLCSHVATGLWSTVVPAPFARALDDMAGVRAVALEETDDAARVALVLSSREPGSVVGRAFVDVARSIDLAGSLE</sequence>
<dbReference type="SUPFAM" id="SSF46785">
    <property type="entry name" value="Winged helix' DNA-binding domain"/>
    <property type="match status" value="1"/>
</dbReference>
<dbReference type="Proteomes" id="UP001500729">
    <property type="component" value="Unassembled WGS sequence"/>
</dbReference>
<evidence type="ECO:0000256" key="2">
    <source>
        <dbReference type="ARBA" id="ARBA00023015"/>
    </source>
</evidence>
<dbReference type="EMBL" id="BAAAGS010000093">
    <property type="protein sequence ID" value="GAA0561754.1"/>
    <property type="molecule type" value="Genomic_DNA"/>
</dbReference>
<feature type="domain" description="HTH lysR-type" evidence="5">
    <location>
        <begin position="1"/>
        <end position="58"/>
    </location>
</feature>
<reference evidence="6 7" key="1">
    <citation type="journal article" date="2019" name="Int. J. Syst. Evol. Microbiol.">
        <title>The Global Catalogue of Microorganisms (GCM) 10K type strain sequencing project: providing services to taxonomists for standard genome sequencing and annotation.</title>
        <authorList>
            <consortium name="The Broad Institute Genomics Platform"/>
            <consortium name="The Broad Institute Genome Sequencing Center for Infectious Disease"/>
            <person name="Wu L."/>
            <person name="Ma J."/>
        </authorList>
    </citation>
    <scope>NUCLEOTIDE SEQUENCE [LARGE SCALE GENOMIC DNA]</scope>
    <source>
        <strain evidence="6 7">JCM 10303</strain>
    </source>
</reference>
<evidence type="ECO:0000313" key="7">
    <source>
        <dbReference type="Proteomes" id="UP001500729"/>
    </source>
</evidence>
<keyword evidence="3" id="KW-0238">DNA-binding</keyword>
<name>A0ABN1E944_SACER</name>
<dbReference type="Pfam" id="PF00126">
    <property type="entry name" value="HTH_1"/>
    <property type="match status" value="1"/>
</dbReference>
<evidence type="ECO:0000313" key="6">
    <source>
        <dbReference type="EMBL" id="GAA0561754.1"/>
    </source>
</evidence>
<dbReference type="SUPFAM" id="SSF53850">
    <property type="entry name" value="Periplasmic binding protein-like II"/>
    <property type="match status" value="1"/>
</dbReference>
<dbReference type="RefSeq" id="WP_009950733.1">
    <property type="nucleotide sequence ID" value="NZ_BAAAGS010000093.1"/>
</dbReference>
<dbReference type="PANTHER" id="PTHR30419">
    <property type="entry name" value="HTH-TYPE TRANSCRIPTIONAL REGULATOR YBHD"/>
    <property type="match status" value="1"/>
</dbReference>
<organism evidence="6 7">
    <name type="scientific">Saccharopolyspora erythraea</name>
    <name type="common">Streptomyces erythraeus</name>
    <dbReference type="NCBI Taxonomy" id="1836"/>
    <lineage>
        <taxon>Bacteria</taxon>
        <taxon>Bacillati</taxon>
        <taxon>Actinomycetota</taxon>
        <taxon>Actinomycetes</taxon>
        <taxon>Pseudonocardiales</taxon>
        <taxon>Pseudonocardiaceae</taxon>
        <taxon>Saccharopolyspora</taxon>
    </lineage>
</organism>
<keyword evidence="2" id="KW-0805">Transcription regulation</keyword>
<dbReference type="PRINTS" id="PR00039">
    <property type="entry name" value="HTHLYSR"/>
</dbReference>
<keyword evidence="7" id="KW-1185">Reference proteome</keyword>
<dbReference type="CDD" id="cd05466">
    <property type="entry name" value="PBP2_LTTR_substrate"/>
    <property type="match status" value="1"/>
</dbReference>
<dbReference type="InterPro" id="IPR000847">
    <property type="entry name" value="LysR_HTH_N"/>
</dbReference>
<gene>
    <name evidence="6" type="ORF">GCM10009533_68180</name>
</gene>
<protein>
    <submittedName>
        <fullName evidence="6">LysR family transcriptional regulator</fullName>
    </submittedName>
</protein>
<dbReference type="InterPro" id="IPR036390">
    <property type="entry name" value="WH_DNA-bd_sf"/>
</dbReference>
<dbReference type="InterPro" id="IPR005119">
    <property type="entry name" value="LysR_subst-bd"/>
</dbReference>
<evidence type="ECO:0000256" key="1">
    <source>
        <dbReference type="ARBA" id="ARBA00009437"/>
    </source>
</evidence>
<dbReference type="Gene3D" id="3.40.190.290">
    <property type="match status" value="1"/>
</dbReference>
<dbReference type="PROSITE" id="PS50931">
    <property type="entry name" value="HTH_LYSR"/>
    <property type="match status" value="1"/>
</dbReference>
<dbReference type="PANTHER" id="PTHR30419:SF31">
    <property type="entry name" value="BLR3139 PROTEIN"/>
    <property type="match status" value="1"/>
</dbReference>
<evidence type="ECO:0000256" key="3">
    <source>
        <dbReference type="ARBA" id="ARBA00023125"/>
    </source>
</evidence>